<dbReference type="EMBL" id="CAJVPM010003067">
    <property type="protein sequence ID" value="CAG8496439.1"/>
    <property type="molecule type" value="Genomic_DNA"/>
</dbReference>
<sequence length="76" mass="8540">DNPIKNVVNIRFPRLGHYETGNRHTKKDRTCKAVLMGSCEPQERRFYTAGPRTQITTIVVNLLIRGIEGLGNTTGD</sequence>
<protein>
    <submittedName>
        <fullName evidence="1">7711_t:CDS:1</fullName>
    </submittedName>
</protein>
<dbReference type="Proteomes" id="UP000789860">
    <property type="component" value="Unassembled WGS sequence"/>
</dbReference>
<organism evidence="1 2">
    <name type="scientific">Scutellospora calospora</name>
    <dbReference type="NCBI Taxonomy" id="85575"/>
    <lineage>
        <taxon>Eukaryota</taxon>
        <taxon>Fungi</taxon>
        <taxon>Fungi incertae sedis</taxon>
        <taxon>Mucoromycota</taxon>
        <taxon>Glomeromycotina</taxon>
        <taxon>Glomeromycetes</taxon>
        <taxon>Diversisporales</taxon>
        <taxon>Gigasporaceae</taxon>
        <taxon>Scutellospora</taxon>
    </lineage>
</organism>
<proteinExistence type="predicted"/>
<accession>A0ACA9KVU6</accession>
<gene>
    <name evidence="1" type="ORF">SCALOS_LOCUS3050</name>
</gene>
<comment type="caution">
    <text evidence="1">The sequence shown here is derived from an EMBL/GenBank/DDBJ whole genome shotgun (WGS) entry which is preliminary data.</text>
</comment>
<feature type="non-terminal residue" evidence="1">
    <location>
        <position position="1"/>
    </location>
</feature>
<evidence type="ECO:0000313" key="1">
    <source>
        <dbReference type="EMBL" id="CAG8496439.1"/>
    </source>
</evidence>
<reference evidence="1" key="1">
    <citation type="submission" date="2021-06" db="EMBL/GenBank/DDBJ databases">
        <authorList>
            <person name="Kallberg Y."/>
            <person name="Tangrot J."/>
            <person name="Rosling A."/>
        </authorList>
    </citation>
    <scope>NUCLEOTIDE SEQUENCE</scope>
    <source>
        <strain evidence="1">AU212A</strain>
    </source>
</reference>
<name>A0ACA9KVU6_9GLOM</name>
<evidence type="ECO:0000313" key="2">
    <source>
        <dbReference type="Proteomes" id="UP000789860"/>
    </source>
</evidence>
<keyword evidence="2" id="KW-1185">Reference proteome</keyword>
<feature type="non-terminal residue" evidence="1">
    <location>
        <position position="76"/>
    </location>
</feature>